<dbReference type="PANTHER" id="PTHR47159:SF6">
    <property type="entry name" value="CRAL-TRIO DOMAIN-CONTAINING PROTEIN"/>
    <property type="match status" value="1"/>
</dbReference>
<feature type="domain" description="CRAL-TRIO" evidence="1">
    <location>
        <begin position="89"/>
        <end position="266"/>
    </location>
</feature>
<dbReference type="PANTHER" id="PTHR47159">
    <property type="entry name" value="PROTEIN CBG07705-RELATED"/>
    <property type="match status" value="1"/>
</dbReference>
<name>A0A0N4UVQ2_ENTVE</name>
<keyword evidence="3" id="KW-1185">Reference proteome</keyword>
<dbReference type="WBParaSite" id="EVEC_0000153001-mRNA-1">
    <property type="protein sequence ID" value="EVEC_0000153001-mRNA-1"/>
    <property type="gene ID" value="EVEC_0000153001"/>
</dbReference>
<dbReference type="AlphaFoldDB" id="A0A0N4UVQ2"/>
<dbReference type="PROSITE" id="PS50191">
    <property type="entry name" value="CRAL_TRIO"/>
    <property type="match status" value="1"/>
</dbReference>
<reference evidence="4" key="1">
    <citation type="submission" date="2017-02" db="UniProtKB">
        <authorList>
            <consortium name="WormBaseParasite"/>
        </authorList>
    </citation>
    <scope>IDENTIFICATION</scope>
</reference>
<reference evidence="2 3" key="2">
    <citation type="submission" date="2018-10" db="EMBL/GenBank/DDBJ databases">
        <authorList>
            <consortium name="Pathogen Informatics"/>
        </authorList>
    </citation>
    <scope>NUCLEOTIDE SEQUENCE [LARGE SCALE GENOMIC DNA]</scope>
</reference>
<dbReference type="EMBL" id="UXUI01007187">
    <property type="protein sequence ID" value="VDD86095.1"/>
    <property type="molecule type" value="Genomic_DNA"/>
</dbReference>
<dbReference type="OrthoDB" id="3881at2759"/>
<evidence type="ECO:0000313" key="2">
    <source>
        <dbReference type="EMBL" id="VDD86095.1"/>
    </source>
</evidence>
<proteinExistence type="predicted"/>
<dbReference type="InterPro" id="IPR036598">
    <property type="entry name" value="GOLD_dom_sf"/>
</dbReference>
<dbReference type="STRING" id="51028.A0A0N4UVQ2"/>
<dbReference type="InterPro" id="IPR001251">
    <property type="entry name" value="CRAL-TRIO_dom"/>
</dbReference>
<dbReference type="Proteomes" id="UP000274131">
    <property type="component" value="Unassembled WGS sequence"/>
</dbReference>
<dbReference type="SUPFAM" id="SSF52087">
    <property type="entry name" value="CRAL/TRIO domain"/>
    <property type="match status" value="1"/>
</dbReference>
<sequence length="430" mass="49802">MKRITTNFGEPLSVQSKKLVSEVRLKITQPIHPNFDTDFNIYRFILNAERMHKKQSEVVDAAAKALNNHLKIRKAMKLDSLPHLPFEDNPVFAKKLLPMGKVQNLTDSSNRLLWYAEYATINVEALSRSIPSSQSIRCQFIQFEHILRLVNAQEEKTGRLSGVRHIVDMTGYEINPFTMLFVSNGALTYYTQLFHYENYPEMVFPIEMVNIAKWIHVPYKIARAIMPAGFSERFRLHDSNFLSTLQKEINIRNIPATLGGKNESIICLPAEKPDFSNDQVDLEFLSSLESFHISRKKAKQFHIDVTDAGKVISWYYTTECEAFFGVFYEPFDVIPQGNMIINGSKQEKEVNIGELEMIYPFFKMAAKNKHESGSVECTKPGRYWFVFRDESSWLQKEIRITMQLSDGSQTRRYHIDGTYSLAKPFKIFEM</sequence>
<dbReference type="InterPro" id="IPR036865">
    <property type="entry name" value="CRAL-TRIO_dom_sf"/>
</dbReference>
<accession>A0A0N4UVQ2</accession>
<dbReference type="InterPro" id="IPR053302">
    <property type="entry name" value="CRAL-TRIO_domain"/>
</dbReference>
<evidence type="ECO:0000259" key="1">
    <source>
        <dbReference type="PROSITE" id="PS50191"/>
    </source>
</evidence>
<dbReference type="Gene3D" id="2.60.120.680">
    <property type="entry name" value="GOLD domain"/>
    <property type="match status" value="1"/>
</dbReference>
<dbReference type="CDD" id="cd00170">
    <property type="entry name" value="SEC14"/>
    <property type="match status" value="1"/>
</dbReference>
<dbReference type="Pfam" id="PF00650">
    <property type="entry name" value="CRAL_TRIO"/>
    <property type="match status" value="1"/>
</dbReference>
<gene>
    <name evidence="2" type="ORF">EVEC_LOCUS1238</name>
</gene>
<dbReference type="SMART" id="SM00516">
    <property type="entry name" value="SEC14"/>
    <property type="match status" value="1"/>
</dbReference>
<evidence type="ECO:0000313" key="3">
    <source>
        <dbReference type="Proteomes" id="UP000274131"/>
    </source>
</evidence>
<dbReference type="Gene3D" id="3.40.525.10">
    <property type="entry name" value="CRAL-TRIO lipid binding domain"/>
    <property type="match status" value="1"/>
</dbReference>
<organism evidence="4">
    <name type="scientific">Enterobius vermicularis</name>
    <name type="common">Human pinworm</name>
    <dbReference type="NCBI Taxonomy" id="51028"/>
    <lineage>
        <taxon>Eukaryota</taxon>
        <taxon>Metazoa</taxon>
        <taxon>Ecdysozoa</taxon>
        <taxon>Nematoda</taxon>
        <taxon>Chromadorea</taxon>
        <taxon>Rhabditida</taxon>
        <taxon>Spirurina</taxon>
        <taxon>Oxyuridomorpha</taxon>
        <taxon>Oxyuroidea</taxon>
        <taxon>Oxyuridae</taxon>
        <taxon>Enterobius</taxon>
    </lineage>
</organism>
<protein>
    <submittedName>
        <fullName evidence="4">CRAL-TRIO domain-containing protein</fullName>
    </submittedName>
</protein>
<evidence type="ECO:0000313" key="4">
    <source>
        <dbReference type="WBParaSite" id="EVEC_0000153001-mRNA-1"/>
    </source>
</evidence>
<dbReference type="SUPFAM" id="SSF101576">
    <property type="entry name" value="Supernatant protein factor (SPF), C-terminal domain"/>
    <property type="match status" value="1"/>
</dbReference>